<dbReference type="PANTHER" id="PTHR42951">
    <property type="entry name" value="METALLO-BETA-LACTAMASE DOMAIN-CONTAINING"/>
    <property type="match status" value="1"/>
</dbReference>
<dbReference type="SUPFAM" id="SSF48452">
    <property type="entry name" value="TPR-like"/>
    <property type="match status" value="1"/>
</dbReference>
<dbReference type="PROSITE" id="PS50005">
    <property type="entry name" value="TPR"/>
    <property type="match status" value="1"/>
</dbReference>
<sequence>MKIFGKLILFVFLVMAVSPLYAQVGDLKSKVELKKLNDHLYQITTHGFFDVELIASVGPDGILLVDTGLEQTAKQLKKTLKDLNQGKLKYIINTHEHNDHTGGNKVLGREVDIIAHEKVKHELKVGYNILRELPDFALPNKTITAPMSLQFNGEEIKIIPVPGSHSDTDTIVYFTKSKIVYMGGVGHAKNFPFPDTTKGGDVKNYPDVIQKIIDAVPDDVTFIPGHGESYTKADLKEFHEMLIKTIKLVKQELKAGKKPKELQQAKILKKWDSYGQGFVKTDAWIKVITDRFTGKTKTPKKFLIEPLYHALKKNNIKGVLTEYKQLKEKHKAEYDFSENVLNLLGYHLLGQKKIDQAIEIFKFNIEEYPESYNVYDSLGEAYMIKGEKKLAIEYYQKALQINPEFENSKKMLKKLEKK</sequence>
<accession>A0ABV6Z5K0</accession>
<keyword evidence="4" id="KW-1185">Reference proteome</keyword>
<feature type="repeat" description="TPR" evidence="1">
    <location>
        <begin position="372"/>
        <end position="405"/>
    </location>
</feature>
<dbReference type="EMBL" id="JBHPBY010000583">
    <property type="protein sequence ID" value="MFC1853722.1"/>
    <property type="molecule type" value="Genomic_DNA"/>
</dbReference>
<keyword evidence="1" id="KW-0802">TPR repeat</keyword>
<dbReference type="Gene3D" id="3.60.15.10">
    <property type="entry name" value="Ribonuclease Z/Hydroxyacylglutathione hydrolase-like"/>
    <property type="match status" value="1"/>
</dbReference>
<proteinExistence type="predicted"/>
<dbReference type="SUPFAM" id="SSF56281">
    <property type="entry name" value="Metallo-hydrolase/oxidoreductase"/>
    <property type="match status" value="1"/>
</dbReference>
<evidence type="ECO:0000313" key="4">
    <source>
        <dbReference type="Proteomes" id="UP001594351"/>
    </source>
</evidence>
<reference evidence="3 4" key="1">
    <citation type="submission" date="2024-09" db="EMBL/GenBank/DDBJ databases">
        <title>Laminarin stimulates single cell rates of sulfate reduction while oxygen inhibits transcriptomic activity in coastal marine sediment.</title>
        <authorList>
            <person name="Lindsay M."/>
            <person name="Orcutt B."/>
            <person name="Emerson D."/>
            <person name="Stepanauskas R."/>
            <person name="D'Angelo T."/>
        </authorList>
    </citation>
    <scope>NUCLEOTIDE SEQUENCE [LARGE SCALE GENOMIC DNA]</scope>
    <source>
        <strain evidence="3">SAG AM-311-K15</strain>
    </source>
</reference>
<dbReference type="InterPro" id="IPR011990">
    <property type="entry name" value="TPR-like_helical_dom_sf"/>
</dbReference>
<dbReference type="InterPro" id="IPR019734">
    <property type="entry name" value="TPR_rpt"/>
</dbReference>
<feature type="domain" description="Metallo-beta-lactamase" evidence="2">
    <location>
        <begin position="51"/>
        <end position="226"/>
    </location>
</feature>
<dbReference type="Pfam" id="PF00515">
    <property type="entry name" value="TPR_1"/>
    <property type="match status" value="1"/>
</dbReference>
<organism evidence="3 4">
    <name type="scientific">candidate division CSSED10-310 bacterium</name>
    <dbReference type="NCBI Taxonomy" id="2855610"/>
    <lineage>
        <taxon>Bacteria</taxon>
        <taxon>Bacteria division CSSED10-310</taxon>
    </lineage>
</organism>
<dbReference type="PANTHER" id="PTHR42951:SF4">
    <property type="entry name" value="ACYL-COENZYME A THIOESTERASE MBLAC2"/>
    <property type="match status" value="1"/>
</dbReference>
<name>A0ABV6Z5K0_UNCC1</name>
<dbReference type="CDD" id="cd16282">
    <property type="entry name" value="metallo-hydrolase-like_MBL-fold"/>
    <property type="match status" value="1"/>
</dbReference>
<dbReference type="Pfam" id="PF00753">
    <property type="entry name" value="Lactamase_B"/>
    <property type="match status" value="1"/>
</dbReference>
<comment type="caution">
    <text evidence="3">The sequence shown here is derived from an EMBL/GenBank/DDBJ whole genome shotgun (WGS) entry which is preliminary data.</text>
</comment>
<gene>
    <name evidence="3" type="ORF">ACFL27_26360</name>
</gene>
<evidence type="ECO:0000313" key="3">
    <source>
        <dbReference type="EMBL" id="MFC1853722.1"/>
    </source>
</evidence>
<dbReference type="InterPro" id="IPR001279">
    <property type="entry name" value="Metallo-B-lactamas"/>
</dbReference>
<evidence type="ECO:0000259" key="2">
    <source>
        <dbReference type="SMART" id="SM00849"/>
    </source>
</evidence>
<dbReference type="Gene3D" id="1.25.40.10">
    <property type="entry name" value="Tetratricopeptide repeat domain"/>
    <property type="match status" value="1"/>
</dbReference>
<dbReference type="InterPro" id="IPR036866">
    <property type="entry name" value="RibonucZ/Hydroxyglut_hydro"/>
</dbReference>
<dbReference type="SMART" id="SM00028">
    <property type="entry name" value="TPR"/>
    <property type="match status" value="2"/>
</dbReference>
<protein>
    <submittedName>
        <fullName evidence="3">MBL fold metallo-hydrolase</fullName>
    </submittedName>
</protein>
<dbReference type="Proteomes" id="UP001594351">
    <property type="component" value="Unassembled WGS sequence"/>
</dbReference>
<dbReference type="SMART" id="SM00849">
    <property type="entry name" value="Lactamase_B"/>
    <property type="match status" value="1"/>
</dbReference>
<evidence type="ECO:0000256" key="1">
    <source>
        <dbReference type="PROSITE-ProRule" id="PRU00339"/>
    </source>
</evidence>
<dbReference type="InterPro" id="IPR050855">
    <property type="entry name" value="NDM-1-like"/>
</dbReference>
<dbReference type="PROSITE" id="PS50293">
    <property type="entry name" value="TPR_REGION"/>
    <property type="match status" value="1"/>
</dbReference>